<dbReference type="PANTHER" id="PTHR38826">
    <property type="entry name" value="RIBONUCLEASE VAPC13"/>
    <property type="match status" value="1"/>
</dbReference>
<name>A0A497EK73_9CREN</name>
<reference evidence="2 3" key="1">
    <citation type="submission" date="2018-06" db="EMBL/GenBank/DDBJ databases">
        <title>Extensive metabolic versatility and redundancy in microbially diverse, dynamic hydrothermal sediments.</title>
        <authorList>
            <person name="Dombrowski N."/>
            <person name="Teske A."/>
            <person name="Baker B.J."/>
        </authorList>
    </citation>
    <scope>NUCLEOTIDE SEQUENCE [LARGE SCALE GENOMIC DNA]</scope>
    <source>
        <strain evidence="2">B66_G16</strain>
    </source>
</reference>
<evidence type="ECO:0000313" key="2">
    <source>
        <dbReference type="EMBL" id="RLE45340.1"/>
    </source>
</evidence>
<accession>A0A497EK73</accession>
<dbReference type="Gene3D" id="3.40.50.1010">
    <property type="entry name" value="5'-nuclease"/>
    <property type="match status" value="1"/>
</dbReference>
<comment type="caution">
    <text evidence="2">The sequence shown here is derived from an EMBL/GenBank/DDBJ whole genome shotgun (WGS) entry which is preliminary data.</text>
</comment>
<dbReference type="PANTHER" id="PTHR38826:SF5">
    <property type="entry name" value="RIBONUCLEASE VAPC13"/>
    <property type="match status" value="1"/>
</dbReference>
<protein>
    <submittedName>
        <fullName evidence="2">PIN domain nuclease</fullName>
    </submittedName>
</protein>
<evidence type="ECO:0000259" key="1">
    <source>
        <dbReference type="Pfam" id="PF01850"/>
    </source>
</evidence>
<dbReference type="Pfam" id="PF01850">
    <property type="entry name" value="PIN"/>
    <property type="match status" value="1"/>
</dbReference>
<proteinExistence type="predicted"/>
<dbReference type="InterPro" id="IPR052106">
    <property type="entry name" value="PINc/VapC_TA"/>
</dbReference>
<gene>
    <name evidence="2" type="ORF">DRJ31_11410</name>
</gene>
<dbReference type="CDD" id="cd09854">
    <property type="entry name" value="PIN_VapC-like"/>
    <property type="match status" value="1"/>
</dbReference>
<evidence type="ECO:0000313" key="3">
    <source>
        <dbReference type="Proteomes" id="UP000278475"/>
    </source>
</evidence>
<dbReference type="EMBL" id="QMQV01000266">
    <property type="protein sequence ID" value="RLE45340.1"/>
    <property type="molecule type" value="Genomic_DNA"/>
</dbReference>
<dbReference type="Proteomes" id="UP000278475">
    <property type="component" value="Unassembled WGS sequence"/>
</dbReference>
<sequence>MRFVDSNIFAYHMANDPRYGEKASKILERIEEGELTATSTFVITQVCSYLRWRGKSEVISKFLILLKSLPSLVKIETMFQDFIQAIEICEKIGWDVWDDTVIAAQMMRLKISEIYSNDADFDRIPGIKRIF</sequence>
<dbReference type="InterPro" id="IPR029060">
    <property type="entry name" value="PIN-like_dom_sf"/>
</dbReference>
<feature type="domain" description="PIN" evidence="1">
    <location>
        <begin position="3"/>
        <end position="125"/>
    </location>
</feature>
<dbReference type="AlphaFoldDB" id="A0A497EK73"/>
<organism evidence="2 3">
    <name type="scientific">Thermoproteota archaeon</name>
    <dbReference type="NCBI Taxonomy" id="2056631"/>
    <lineage>
        <taxon>Archaea</taxon>
        <taxon>Thermoproteota</taxon>
    </lineage>
</organism>
<dbReference type="InterPro" id="IPR002716">
    <property type="entry name" value="PIN_dom"/>
</dbReference>
<dbReference type="SUPFAM" id="SSF88723">
    <property type="entry name" value="PIN domain-like"/>
    <property type="match status" value="1"/>
</dbReference>